<organism evidence="1 2">
    <name type="scientific">Pilimelia terevasa</name>
    <dbReference type="NCBI Taxonomy" id="53372"/>
    <lineage>
        <taxon>Bacteria</taxon>
        <taxon>Bacillati</taxon>
        <taxon>Actinomycetota</taxon>
        <taxon>Actinomycetes</taxon>
        <taxon>Micromonosporales</taxon>
        <taxon>Micromonosporaceae</taxon>
        <taxon>Pilimelia</taxon>
    </lineage>
</organism>
<keyword evidence="2" id="KW-1185">Reference proteome</keyword>
<dbReference type="InterPro" id="IPR006521">
    <property type="entry name" value="Tail_protein_I"/>
</dbReference>
<accession>A0A8J3BHW2</accession>
<evidence type="ECO:0000313" key="1">
    <source>
        <dbReference type="EMBL" id="GGK23356.1"/>
    </source>
</evidence>
<dbReference type="AlphaFoldDB" id="A0A8J3BHW2"/>
<dbReference type="RefSeq" id="WP_189113469.1">
    <property type="nucleotide sequence ID" value="NZ_BMQC01000004.1"/>
</dbReference>
<dbReference type="InterPro" id="IPR011748">
    <property type="entry name" value="Unchr_phage_tail-like"/>
</dbReference>
<evidence type="ECO:0000313" key="2">
    <source>
        <dbReference type="Proteomes" id="UP000662200"/>
    </source>
</evidence>
<reference evidence="1" key="1">
    <citation type="journal article" date="2014" name="Int. J. Syst. Evol. Microbiol.">
        <title>Complete genome sequence of Corynebacterium casei LMG S-19264T (=DSM 44701T), isolated from a smear-ripened cheese.</title>
        <authorList>
            <consortium name="US DOE Joint Genome Institute (JGI-PGF)"/>
            <person name="Walter F."/>
            <person name="Albersmeier A."/>
            <person name="Kalinowski J."/>
            <person name="Ruckert C."/>
        </authorList>
    </citation>
    <scope>NUCLEOTIDE SEQUENCE</scope>
    <source>
        <strain evidence="1">JCM 3091</strain>
    </source>
</reference>
<dbReference type="Proteomes" id="UP000662200">
    <property type="component" value="Unassembled WGS sequence"/>
</dbReference>
<dbReference type="EMBL" id="BMQC01000004">
    <property type="protein sequence ID" value="GGK23356.1"/>
    <property type="molecule type" value="Genomic_DNA"/>
</dbReference>
<reference evidence="1" key="2">
    <citation type="submission" date="2020-09" db="EMBL/GenBank/DDBJ databases">
        <authorList>
            <person name="Sun Q."/>
            <person name="Ohkuma M."/>
        </authorList>
    </citation>
    <scope>NUCLEOTIDE SEQUENCE</scope>
    <source>
        <strain evidence="1">JCM 3091</strain>
    </source>
</reference>
<dbReference type="NCBIfam" id="TIGR02242">
    <property type="entry name" value="tail_TIGR02242"/>
    <property type="match status" value="1"/>
</dbReference>
<name>A0A8J3BHW2_9ACTN</name>
<comment type="caution">
    <text evidence="1">The sequence shown here is derived from an EMBL/GenBank/DDBJ whole genome shotgun (WGS) entry which is preliminary data.</text>
</comment>
<proteinExistence type="predicted"/>
<sequence>MRGTVPGLASPHPIGRTLPAMYQDDDLTRRLVAALDEVLAPVCAVLDNLPAYLDPHLAPPDFAAWLAGWVGLPDAAGPRALTAGAAALHARRGTPGGMAAYLTLACGVPVAVRDSGGCAWSADADGALPGDDEPWLEVTVDGDAALSARAQELVAAVKPAHVPHAVRVGGRT</sequence>
<protein>
    <submittedName>
        <fullName evidence="1">Tail protein</fullName>
    </submittedName>
</protein>
<dbReference type="Pfam" id="PF09684">
    <property type="entry name" value="Tail_P2_I"/>
    <property type="match status" value="1"/>
</dbReference>
<gene>
    <name evidence="1" type="ORF">GCM10010124_14810</name>
</gene>